<feature type="domain" description="ABC transporter substrate-binding protein PnrA-like" evidence="8">
    <location>
        <begin position="29"/>
        <end position="314"/>
    </location>
</feature>
<evidence type="ECO:0000256" key="7">
    <source>
        <dbReference type="SAM" id="SignalP"/>
    </source>
</evidence>
<keyword evidence="6" id="KW-0449">Lipoprotein</keyword>
<evidence type="ECO:0000256" key="2">
    <source>
        <dbReference type="ARBA" id="ARBA00008610"/>
    </source>
</evidence>
<keyword evidence="10" id="KW-1185">Reference proteome</keyword>
<evidence type="ECO:0000313" key="10">
    <source>
        <dbReference type="Proteomes" id="UP000199318"/>
    </source>
</evidence>
<evidence type="ECO:0000256" key="4">
    <source>
        <dbReference type="ARBA" id="ARBA00022729"/>
    </source>
</evidence>
<evidence type="ECO:0000256" key="5">
    <source>
        <dbReference type="ARBA" id="ARBA00023136"/>
    </source>
</evidence>
<dbReference type="InterPro" id="IPR028082">
    <property type="entry name" value="Peripla_BP_I"/>
</dbReference>
<evidence type="ECO:0000259" key="8">
    <source>
        <dbReference type="Pfam" id="PF02608"/>
    </source>
</evidence>
<proteinExistence type="inferred from homology"/>
<keyword evidence="5" id="KW-0472">Membrane</keyword>
<organism evidence="9 10">
    <name type="scientific">Salisediminibacterium halotolerans</name>
    <dbReference type="NCBI Taxonomy" id="517425"/>
    <lineage>
        <taxon>Bacteria</taxon>
        <taxon>Bacillati</taxon>
        <taxon>Bacillota</taxon>
        <taxon>Bacilli</taxon>
        <taxon>Bacillales</taxon>
        <taxon>Bacillaceae</taxon>
        <taxon>Salisediminibacterium</taxon>
    </lineage>
</organism>
<evidence type="ECO:0000256" key="6">
    <source>
        <dbReference type="ARBA" id="ARBA00023288"/>
    </source>
</evidence>
<evidence type="ECO:0000256" key="1">
    <source>
        <dbReference type="ARBA" id="ARBA00004193"/>
    </source>
</evidence>
<evidence type="ECO:0000313" key="9">
    <source>
        <dbReference type="EMBL" id="SES20059.1"/>
    </source>
</evidence>
<dbReference type="CDD" id="cd06353">
    <property type="entry name" value="PBP1_Med-like"/>
    <property type="match status" value="1"/>
</dbReference>
<dbReference type="GO" id="GO:0005886">
    <property type="term" value="C:plasma membrane"/>
    <property type="evidence" value="ECO:0007669"/>
    <property type="project" value="UniProtKB-SubCell"/>
</dbReference>
<dbReference type="STRING" id="1464123.SAMN05444126_12020"/>
<comment type="similarity">
    <text evidence="2">Belongs to the BMP lipoprotein family.</text>
</comment>
<dbReference type="EMBL" id="FOGV01000020">
    <property type="protein sequence ID" value="SES20059.1"/>
    <property type="molecule type" value="Genomic_DNA"/>
</dbReference>
<dbReference type="PANTHER" id="PTHR34296">
    <property type="entry name" value="TRANSCRIPTIONAL ACTIVATOR PROTEIN MED"/>
    <property type="match status" value="1"/>
</dbReference>
<dbReference type="InterPro" id="IPR050957">
    <property type="entry name" value="BMP_lipoprotein"/>
</dbReference>
<dbReference type="Proteomes" id="UP000199318">
    <property type="component" value="Unassembled WGS sequence"/>
</dbReference>
<name>A0A1H9VER8_9BACI</name>
<evidence type="ECO:0000256" key="3">
    <source>
        <dbReference type="ARBA" id="ARBA00022475"/>
    </source>
</evidence>
<comment type="subcellular location">
    <subcellularLocation>
        <location evidence="1">Cell membrane</location>
        <topology evidence="1">Lipid-anchor</topology>
    </subcellularLocation>
</comment>
<dbReference type="PANTHER" id="PTHR34296:SF2">
    <property type="entry name" value="ABC TRANSPORTER GUANOSINE-BINDING PROTEIN NUPN"/>
    <property type="match status" value="1"/>
</dbReference>
<keyword evidence="4 7" id="KW-0732">Signal</keyword>
<dbReference type="SUPFAM" id="SSF53822">
    <property type="entry name" value="Periplasmic binding protein-like I"/>
    <property type="match status" value="1"/>
</dbReference>
<accession>A0A1H9VER8</accession>
<dbReference type="OrthoDB" id="2556857at2"/>
<feature type="chain" id="PRO_5039187990" evidence="7">
    <location>
        <begin position="24"/>
        <end position="326"/>
    </location>
</feature>
<feature type="signal peptide" evidence="7">
    <location>
        <begin position="1"/>
        <end position="23"/>
    </location>
</feature>
<sequence length="326" mass="36379">MFLKKITYVMAFIALILSGCANEQEDRAAGLLMPEPIDDQGWNYEAYQGVMSAQADRELEMFISEGKTSQADIKAKIDAWSEEGVELIIGHSHLYGDHFADLHEHYPDTHFVVMNEEVSGDNMTGLHFNGYAMGYFAGMLAADSSANEHIAAIGAFPFQPELQGFEDGARYYSSAVQTDIATIESWMDTEAAERKYDELTEAGADIFYPAGNGFNVQIIERVKEDQLHAIGYVGDQIDLGESVILSSTVQKVGYLYEYLLDAFQNDELTNGNHYFDFNDGAVAMGDFGAAVDEETKKWLNKHVSHYIEHEELPHESDVDEQLDSDS</sequence>
<comment type="caution">
    <text evidence="9">The sequence shown here is derived from an EMBL/GenBank/DDBJ whole genome shotgun (WGS) entry which is preliminary data.</text>
</comment>
<gene>
    <name evidence="9" type="ORF">SAMN05444126_12020</name>
</gene>
<dbReference type="AlphaFoldDB" id="A0A1H9VER8"/>
<keyword evidence="3" id="KW-1003">Cell membrane</keyword>
<dbReference type="Gene3D" id="3.40.50.2300">
    <property type="match status" value="2"/>
</dbReference>
<dbReference type="InterPro" id="IPR003760">
    <property type="entry name" value="PnrA-like"/>
</dbReference>
<dbReference type="Pfam" id="PF02608">
    <property type="entry name" value="Bmp"/>
    <property type="match status" value="1"/>
</dbReference>
<protein>
    <submittedName>
        <fullName evidence="9">Transcriptional activator of comK protein</fullName>
    </submittedName>
</protein>
<reference evidence="10" key="1">
    <citation type="submission" date="2016-10" db="EMBL/GenBank/DDBJ databases">
        <authorList>
            <person name="de Groot N.N."/>
        </authorList>
    </citation>
    <scope>NUCLEOTIDE SEQUENCE [LARGE SCALE GENOMIC DNA]</scope>
    <source>
        <strain evidence="10">10nlg</strain>
    </source>
</reference>
<dbReference type="RefSeq" id="WP_093073726.1">
    <property type="nucleotide sequence ID" value="NZ_FOGV01000020.1"/>
</dbReference>
<dbReference type="PROSITE" id="PS51257">
    <property type="entry name" value="PROKAR_LIPOPROTEIN"/>
    <property type="match status" value="1"/>
</dbReference>